<dbReference type="EMBL" id="CP159373">
    <property type="protein sequence ID" value="XCN73947.1"/>
    <property type="molecule type" value="Genomic_DNA"/>
</dbReference>
<reference evidence="3" key="2">
    <citation type="submission" date="2024-06" db="EMBL/GenBank/DDBJ databases">
        <authorList>
            <person name="Plum-Jensen L.E."/>
            <person name="Schramm A."/>
            <person name="Marshall I.P.G."/>
        </authorList>
    </citation>
    <scope>NUCLEOTIDE SEQUENCE</scope>
    <source>
        <strain evidence="3">Rat1</strain>
    </source>
</reference>
<sequence length="342" mass="38270">MQAKLLIDFPHTQSAHCESGAAANLLNWHGIKLSEAMTFGIGGGLFFGYFPFIRLNGLPLVTYRAAAGHILKRLSKVPGIRMFEKRFRSQEQAMAELDAALADSIPVGLQTGVYWLPYFPRALRFHFNAHNLVVYGKEGDDYLISDPVFPQPVRCPAVDLARARFAAGALAPKGKMYYLSQAPKHLDMPALIRQGIHSVCRMMLGSPFPLIGVRGIRFLAGRLERWPERLGKESAELHLGHTVRMQEEIGTGGGGFRFMYAAFLQESGKLLQDQALLEAASLFTEAGDRWRQFAVMAARICKGRGTADDTYPAMAERMRICADLEEQAFRRLKEWLRENPVQ</sequence>
<evidence type="ECO:0000259" key="2">
    <source>
        <dbReference type="Pfam" id="PF16169"/>
    </source>
</evidence>
<reference evidence="3" key="1">
    <citation type="journal article" date="2024" name="Syst. Appl. Microbiol.">
        <title>First single-strain enrichments of Electrothrix cable bacteria, description of E. aestuarii sp. nov. and E. rattekaaiensis sp. nov., and proposal of a cable bacteria taxonomy following the rules of the SeqCode.</title>
        <authorList>
            <person name="Plum-Jensen L.E."/>
            <person name="Schramm A."/>
            <person name="Marshall I.P.G."/>
        </authorList>
    </citation>
    <scope>NUCLEOTIDE SEQUENCE</scope>
    <source>
        <strain evidence="3">Rat1</strain>
    </source>
</reference>
<dbReference type="InterPro" id="IPR026935">
    <property type="entry name" value="BtrH_N"/>
</dbReference>
<dbReference type="Pfam" id="PF14399">
    <property type="entry name" value="BtrH_N"/>
    <property type="match status" value="1"/>
</dbReference>
<protein>
    <submittedName>
        <fullName evidence="3">BtrH N-terminal domain-containing protein</fullName>
    </submittedName>
</protein>
<dbReference type="AlphaFoldDB" id="A0AAU8LXN1"/>
<proteinExistence type="predicted"/>
<feature type="domain" description="Butirosin biosynthesis protein H N-terminal" evidence="1">
    <location>
        <begin position="16"/>
        <end position="147"/>
    </location>
</feature>
<name>A0AAU8LXN1_9BACT</name>
<dbReference type="Pfam" id="PF16169">
    <property type="entry name" value="DUF4872"/>
    <property type="match status" value="1"/>
</dbReference>
<organism evidence="3">
    <name type="scientific">Candidatus Electrothrix aestuarii</name>
    <dbReference type="NCBI Taxonomy" id="3062594"/>
    <lineage>
        <taxon>Bacteria</taxon>
        <taxon>Pseudomonadati</taxon>
        <taxon>Thermodesulfobacteriota</taxon>
        <taxon>Desulfobulbia</taxon>
        <taxon>Desulfobulbales</taxon>
        <taxon>Desulfobulbaceae</taxon>
        <taxon>Candidatus Electrothrix</taxon>
    </lineage>
</organism>
<accession>A0AAU8LXN1</accession>
<evidence type="ECO:0000259" key="1">
    <source>
        <dbReference type="Pfam" id="PF14399"/>
    </source>
</evidence>
<gene>
    <name evidence="3" type="ORF">Q3M24_04100</name>
</gene>
<dbReference type="KEGG" id="eaj:Q3M24_04100"/>
<feature type="domain" description="DUF4872" evidence="2">
    <location>
        <begin position="159"/>
        <end position="332"/>
    </location>
</feature>
<evidence type="ECO:0000313" key="3">
    <source>
        <dbReference type="EMBL" id="XCN73947.1"/>
    </source>
</evidence>
<dbReference type="InterPro" id="IPR032369">
    <property type="entry name" value="DUF4872"/>
</dbReference>